<keyword evidence="2" id="KW-0479">Metal-binding</keyword>
<dbReference type="RefSeq" id="WP_217807802.1">
    <property type="nucleotide sequence ID" value="NZ_FWFR01000001.1"/>
</dbReference>
<dbReference type="InParanoid" id="A0A1Y5RZY3"/>
<evidence type="ECO:0000256" key="3">
    <source>
        <dbReference type="ARBA" id="ARBA00022801"/>
    </source>
</evidence>
<dbReference type="SUPFAM" id="SSF53187">
    <property type="entry name" value="Zn-dependent exopeptidases"/>
    <property type="match status" value="1"/>
</dbReference>
<sequence length="379" mass="40330">MSKIIERIPLPSPTPGTRRELTLHRYGEAGARPKAYLQGSLHADETPGMLTLCHLVDRLDGAAAGRIRGEIVVVPAANPIGMSQALLGNHLGRYEAASGGNFNRGFFSLAPRAIELLEGRLGADPEANKQAVRAALAQALDEVPATGELAALRKILMGQAIDADIVLDCHCDLEALMHLYLGSDLWPDGRDLAAQIGSAATLLAIEAGDNPFDEIFSATWHRLAAHFGSERPIPPGALSATIEYRGQADVDDAVAAGDADNLYRFLARRGLIDDEAGPLPELATEARPLEATALLHAPVPGIVVYRKRLGDAVSAGELIAEIVDPMADRPNAARVPVVSETDGFLLSRLVQKFARRGAVVGKVCGERPLPSRRGTLLED</sequence>
<evidence type="ECO:0000256" key="2">
    <source>
        <dbReference type="ARBA" id="ARBA00022723"/>
    </source>
</evidence>
<keyword evidence="3" id="KW-0378">Hydrolase</keyword>
<dbReference type="Gene3D" id="3.40.630.10">
    <property type="entry name" value="Zn peptidases"/>
    <property type="match status" value="1"/>
</dbReference>
<accession>A0A1Y5RZY3</accession>
<name>A0A1Y5RZY3_9PROT</name>
<gene>
    <name evidence="6" type="ORF">OCH7691_00994</name>
</gene>
<comment type="cofactor">
    <cofactor evidence="1">
        <name>Zn(2+)</name>
        <dbReference type="ChEBI" id="CHEBI:29105"/>
    </cofactor>
</comment>
<proteinExistence type="predicted"/>
<keyword evidence="7" id="KW-1185">Reference proteome</keyword>
<dbReference type="InterPro" id="IPR055438">
    <property type="entry name" value="AstE_AspA_cat"/>
</dbReference>
<evidence type="ECO:0000259" key="5">
    <source>
        <dbReference type="Pfam" id="PF24827"/>
    </source>
</evidence>
<feature type="domain" description="Succinylglutamate desuccinylase/Aspartoacylase catalytic" evidence="5">
    <location>
        <begin position="33"/>
        <end position="190"/>
    </location>
</feature>
<keyword evidence="4" id="KW-0862">Zinc</keyword>
<dbReference type="AlphaFoldDB" id="A0A1Y5RZY3"/>
<evidence type="ECO:0000313" key="6">
    <source>
        <dbReference type="EMBL" id="SLN29504.1"/>
    </source>
</evidence>
<protein>
    <submittedName>
        <fullName evidence="6">Succinylglutamate desuccinylase / Aspartoacylase family protein</fullName>
    </submittedName>
</protein>
<dbReference type="GO" id="GO:0016788">
    <property type="term" value="F:hydrolase activity, acting on ester bonds"/>
    <property type="evidence" value="ECO:0007669"/>
    <property type="project" value="InterPro"/>
</dbReference>
<dbReference type="EMBL" id="FWFR01000001">
    <property type="protein sequence ID" value="SLN29504.1"/>
    <property type="molecule type" value="Genomic_DNA"/>
</dbReference>
<dbReference type="CDD" id="cd06250">
    <property type="entry name" value="M14_PaAOTO_like"/>
    <property type="match status" value="1"/>
</dbReference>
<dbReference type="PANTHER" id="PTHR37326:SF1">
    <property type="entry name" value="BLL3975 PROTEIN"/>
    <property type="match status" value="1"/>
</dbReference>
<dbReference type="Proteomes" id="UP000193200">
    <property type="component" value="Unassembled WGS sequence"/>
</dbReference>
<evidence type="ECO:0000256" key="4">
    <source>
        <dbReference type="ARBA" id="ARBA00022833"/>
    </source>
</evidence>
<evidence type="ECO:0000313" key="7">
    <source>
        <dbReference type="Proteomes" id="UP000193200"/>
    </source>
</evidence>
<dbReference type="Pfam" id="PF24827">
    <property type="entry name" value="AstE_AspA_cat"/>
    <property type="match status" value="1"/>
</dbReference>
<dbReference type="PANTHER" id="PTHR37326">
    <property type="entry name" value="BLL3975 PROTEIN"/>
    <property type="match status" value="1"/>
</dbReference>
<evidence type="ECO:0000256" key="1">
    <source>
        <dbReference type="ARBA" id="ARBA00001947"/>
    </source>
</evidence>
<dbReference type="GO" id="GO:0046872">
    <property type="term" value="F:metal ion binding"/>
    <property type="evidence" value="ECO:0007669"/>
    <property type="project" value="UniProtKB-KW"/>
</dbReference>
<organism evidence="6 7">
    <name type="scientific">Oceanibacterium hippocampi</name>
    <dbReference type="NCBI Taxonomy" id="745714"/>
    <lineage>
        <taxon>Bacteria</taxon>
        <taxon>Pseudomonadati</taxon>
        <taxon>Pseudomonadota</taxon>
        <taxon>Alphaproteobacteria</taxon>
        <taxon>Sneathiellales</taxon>
        <taxon>Sneathiellaceae</taxon>
        <taxon>Oceanibacterium</taxon>
    </lineage>
</organism>
<reference evidence="6 7" key="1">
    <citation type="submission" date="2017-03" db="EMBL/GenBank/DDBJ databases">
        <authorList>
            <person name="Afonso C.L."/>
            <person name="Miller P.J."/>
            <person name="Scott M.A."/>
            <person name="Spackman E."/>
            <person name="Goraichik I."/>
            <person name="Dimitrov K.M."/>
            <person name="Suarez D.L."/>
            <person name="Swayne D.E."/>
        </authorList>
    </citation>
    <scope>NUCLEOTIDE SEQUENCE [LARGE SCALE GENOMIC DNA]</scope>
    <source>
        <strain evidence="6 7">CECT 7691</strain>
    </source>
</reference>
<dbReference type="InterPro" id="IPR053138">
    <property type="entry name" value="N-alpha-Ac-DABA_deacetylase"/>
</dbReference>